<dbReference type="RefSeq" id="WP_185062909.1">
    <property type="nucleotide sequence ID" value="NZ_BAABJP010000004.1"/>
</dbReference>
<dbReference type="PANTHER" id="PTHR20883:SF49">
    <property type="entry name" value="PHYTANOYL-COA DIOXYGENASE"/>
    <property type="match status" value="1"/>
</dbReference>
<protein>
    <recommendedName>
        <fullName evidence="3">Phytanoyl-CoA dioxygenase</fullName>
    </recommendedName>
</protein>
<accession>A0ABP9PRR9</accession>
<evidence type="ECO:0000313" key="1">
    <source>
        <dbReference type="EMBL" id="GAA5149588.1"/>
    </source>
</evidence>
<dbReference type="EMBL" id="BAABJP010000004">
    <property type="protein sequence ID" value="GAA5149588.1"/>
    <property type="molecule type" value="Genomic_DNA"/>
</dbReference>
<dbReference type="PANTHER" id="PTHR20883">
    <property type="entry name" value="PHYTANOYL-COA DIOXYGENASE DOMAIN CONTAINING 1"/>
    <property type="match status" value="1"/>
</dbReference>
<reference evidence="2" key="1">
    <citation type="journal article" date="2019" name="Int. J. Syst. Evol. Microbiol.">
        <title>The Global Catalogue of Microorganisms (GCM) 10K type strain sequencing project: providing services to taxonomists for standard genome sequencing and annotation.</title>
        <authorList>
            <consortium name="The Broad Institute Genomics Platform"/>
            <consortium name="The Broad Institute Genome Sequencing Center for Infectious Disease"/>
            <person name="Wu L."/>
            <person name="Ma J."/>
        </authorList>
    </citation>
    <scope>NUCLEOTIDE SEQUENCE [LARGE SCALE GENOMIC DNA]</scope>
    <source>
        <strain evidence="2">JCM 18303</strain>
    </source>
</reference>
<dbReference type="Proteomes" id="UP001428817">
    <property type="component" value="Unassembled WGS sequence"/>
</dbReference>
<evidence type="ECO:0000313" key="2">
    <source>
        <dbReference type="Proteomes" id="UP001428817"/>
    </source>
</evidence>
<keyword evidence="2" id="KW-1185">Reference proteome</keyword>
<evidence type="ECO:0008006" key="3">
    <source>
        <dbReference type="Google" id="ProtNLM"/>
    </source>
</evidence>
<organism evidence="1 2">
    <name type="scientific">Pseudonocardia eucalypti</name>
    <dbReference type="NCBI Taxonomy" id="648755"/>
    <lineage>
        <taxon>Bacteria</taxon>
        <taxon>Bacillati</taxon>
        <taxon>Actinomycetota</taxon>
        <taxon>Actinomycetes</taxon>
        <taxon>Pseudonocardiales</taxon>
        <taxon>Pseudonocardiaceae</taxon>
        <taxon>Pseudonocardia</taxon>
    </lineage>
</organism>
<name>A0ABP9PRR9_9PSEU</name>
<gene>
    <name evidence="1" type="ORF">GCM10023321_13680</name>
</gene>
<proteinExistence type="predicted"/>
<dbReference type="SUPFAM" id="SSF51197">
    <property type="entry name" value="Clavaminate synthase-like"/>
    <property type="match status" value="1"/>
</dbReference>
<dbReference type="InterPro" id="IPR008775">
    <property type="entry name" value="Phytyl_CoA_dOase-like"/>
</dbReference>
<comment type="caution">
    <text evidence="1">The sequence shown here is derived from an EMBL/GenBank/DDBJ whole genome shotgun (WGS) entry which is preliminary data.</text>
</comment>
<dbReference type="Gene3D" id="2.60.120.620">
    <property type="entry name" value="q2cbj1_9rhob like domain"/>
    <property type="match status" value="1"/>
</dbReference>
<dbReference type="Pfam" id="PF05721">
    <property type="entry name" value="PhyH"/>
    <property type="match status" value="1"/>
</dbReference>
<sequence>MRPTLQSTPLVREITDPEVEAYRRDGWACLRGLISPELAGQLLEQAKQVMGPEGKDHTLRPGIDPQLEWSTQYHYPAFEGMPLFGELGRSEEIGRAAQRLIGRRVGVRYYRDLIACRQPAASGGAGSRPTPPHQDYPSRIFDRMGYVNFWIALNEVPPERGSMQFLTGSHQEGPLGWDSKDRPAAEQLQLLDVYPELLERHEWSEPLHLRPGDATCHSMLTVHRAGANTTGEQRWSYITMYLPEDVRYVGNHDVANLIVGNPFHVTGDRKGIEPGSTFDHPHFPLVVPGF</sequence>